<evidence type="ECO:0000256" key="3">
    <source>
        <dbReference type="ARBA" id="ARBA00023163"/>
    </source>
</evidence>
<evidence type="ECO:0000256" key="2">
    <source>
        <dbReference type="ARBA" id="ARBA00023125"/>
    </source>
</evidence>
<dbReference type="PANTHER" id="PTHR33204">
    <property type="entry name" value="TRANSCRIPTIONAL REGULATOR, MARR FAMILY"/>
    <property type="match status" value="1"/>
</dbReference>
<dbReference type="PROSITE" id="PS51118">
    <property type="entry name" value="HTH_HXLR"/>
    <property type="match status" value="1"/>
</dbReference>
<dbReference type="Proteomes" id="UP001500653">
    <property type="component" value="Unassembled WGS sequence"/>
</dbReference>
<dbReference type="InterPro" id="IPR002577">
    <property type="entry name" value="HTH_HxlR"/>
</dbReference>
<reference evidence="6" key="1">
    <citation type="journal article" date="2019" name="Int. J. Syst. Evol. Microbiol.">
        <title>The Global Catalogue of Microorganisms (GCM) 10K type strain sequencing project: providing services to taxonomists for standard genome sequencing and annotation.</title>
        <authorList>
            <consortium name="The Broad Institute Genomics Platform"/>
            <consortium name="The Broad Institute Genome Sequencing Center for Infectious Disease"/>
            <person name="Wu L."/>
            <person name="Ma J."/>
        </authorList>
    </citation>
    <scope>NUCLEOTIDE SEQUENCE [LARGE SCALE GENOMIC DNA]</scope>
    <source>
        <strain evidence="6">JCM 13023</strain>
    </source>
</reference>
<evidence type="ECO:0000256" key="1">
    <source>
        <dbReference type="ARBA" id="ARBA00023015"/>
    </source>
</evidence>
<dbReference type="RefSeq" id="WP_253862352.1">
    <property type="nucleotide sequence ID" value="NZ_BAAALN010000006.1"/>
</dbReference>
<evidence type="ECO:0000259" key="4">
    <source>
        <dbReference type="PROSITE" id="PS51118"/>
    </source>
</evidence>
<feature type="domain" description="HTH hxlR-type" evidence="4">
    <location>
        <begin position="10"/>
        <end position="108"/>
    </location>
</feature>
<dbReference type="Gene3D" id="1.10.10.10">
    <property type="entry name" value="Winged helix-like DNA-binding domain superfamily/Winged helix DNA-binding domain"/>
    <property type="match status" value="1"/>
</dbReference>
<dbReference type="EMBL" id="BAAALN010000006">
    <property type="protein sequence ID" value="GAA1239369.1"/>
    <property type="molecule type" value="Genomic_DNA"/>
</dbReference>
<dbReference type="InterPro" id="IPR036388">
    <property type="entry name" value="WH-like_DNA-bd_sf"/>
</dbReference>
<dbReference type="Pfam" id="PF02036">
    <property type="entry name" value="SCP2"/>
    <property type="match status" value="1"/>
</dbReference>
<evidence type="ECO:0000313" key="6">
    <source>
        <dbReference type="Proteomes" id="UP001500653"/>
    </source>
</evidence>
<keyword evidence="3" id="KW-0804">Transcription</keyword>
<name>A0ABP4GVG6_9PSEU</name>
<dbReference type="InterPro" id="IPR036527">
    <property type="entry name" value="SCP2_sterol-bd_dom_sf"/>
</dbReference>
<keyword evidence="6" id="KW-1185">Reference proteome</keyword>
<dbReference type="SUPFAM" id="SSF46785">
    <property type="entry name" value="Winged helix' DNA-binding domain"/>
    <property type="match status" value="1"/>
</dbReference>
<gene>
    <name evidence="5" type="ORF">GCM10009676_25030</name>
</gene>
<protein>
    <submittedName>
        <fullName evidence="5">Helix-turn-helix domain-containing protein</fullName>
    </submittedName>
</protein>
<dbReference type="SUPFAM" id="SSF55718">
    <property type="entry name" value="SCP-like"/>
    <property type="match status" value="1"/>
</dbReference>
<dbReference type="Gene3D" id="3.30.1050.10">
    <property type="entry name" value="SCP2 sterol-binding domain"/>
    <property type="match status" value="1"/>
</dbReference>
<keyword evidence="1" id="KW-0805">Transcription regulation</keyword>
<accession>A0ABP4GVG6</accession>
<comment type="caution">
    <text evidence="5">The sequence shown here is derived from an EMBL/GenBank/DDBJ whole genome shotgun (WGS) entry which is preliminary data.</text>
</comment>
<dbReference type="InterPro" id="IPR036390">
    <property type="entry name" value="WH_DNA-bd_sf"/>
</dbReference>
<evidence type="ECO:0000313" key="5">
    <source>
        <dbReference type="EMBL" id="GAA1239369.1"/>
    </source>
</evidence>
<sequence length="215" mass="23194">MTRRDYGQFCGLAAGMNVIGERWTLLIVRELFIGEARFKDLLHNLPGIGTNLLADRLKTLVNDGVVEDVPVAGDGRARAYRLTPVGEGLREPVLALAKWGLSFLQDEDSAGAVRPEWGLLALQSMVDESRTPDVPESYEFRVGSDVFHVTVEPGSVGVARGPCESPDLVVHCEPTTFIRIGAQLINPVDALASGELTMTGDAAVVQHCTRLLGLS</sequence>
<dbReference type="PANTHER" id="PTHR33204:SF18">
    <property type="entry name" value="TRANSCRIPTIONAL REGULATORY PROTEIN"/>
    <property type="match status" value="1"/>
</dbReference>
<dbReference type="InterPro" id="IPR003033">
    <property type="entry name" value="SCP2_sterol-bd_dom"/>
</dbReference>
<proteinExistence type="predicted"/>
<keyword evidence="2" id="KW-0238">DNA-binding</keyword>
<dbReference type="Pfam" id="PF01638">
    <property type="entry name" value="HxlR"/>
    <property type="match status" value="1"/>
</dbReference>
<organism evidence="5 6">
    <name type="scientific">Prauserella halophila</name>
    <dbReference type="NCBI Taxonomy" id="185641"/>
    <lineage>
        <taxon>Bacteria</taxon>
        <taxon>Bacillati</taxon>
        <taxon>Actinomycetota</taxon>
        <taxon>Actinomycetes</taxon>
        <taxon>Pseudonocardiales</taxon>
        <taxon>Pseudonocardiaceae</taxon>
        <taxon>Prauserella</taxon>
    </lineage>
</organism>